<dbReference type="Proteomes" id="UP001161325">
    <property type="component" value="Unassembled WGS sequence"/>
</dbReference>
<evidence type="ECO:0000256" key="1">
    <source>
        <dbReference type="ARBA" id="ARBA00011046"/>
    </source>
</evidence>
<dbReference type="AlphaFoldDB" id="A0AA37Q9L8"/>
<evidence type="ECO:0008006" key="7">
    <source>
        <dbReference type="Google" id="ProtNLM"/>
    </source>
</evidence>
<dbReference type="GO" id="GO:0003677">
    <property type="term" value="F:DNA binding"/>
    <property type="evidence" value="ECO:0007669"/>
    <property type="project" value="UniProtKB-KW"/>
</dbReference>
<dbReference type="Gene3D" id="1.10.4040.10">
    <property type="entry name" value="Penicillinase repressor domain"/>
    <property type="match status" value="1"/>
</dbReference>
<evidence type="ECO:0000313" key="6">
    <source>
        <dbReference type="Proteomes" id="UP001161325"/>
    </source>
</evidence>
<dbReference type="EMBL" id="BRXS01000003">
    <property type="protein sequence ID" value="GLC25621.1"/>
    <property type="molecule type" value="Genomic_DNA"/>
</dbReference>
<sequence length="129" mass="14785">MADSLANRLSRRERQIMDVLYQLGEATAAEVQERLPEPPSYSAVRAMLRILEDKGHIRHHEDGPRYVFAPVVARDTAQRSAVKHLLRTFFDGSVEDAMAALLDGAERKLSRDEIDRMSQLIEQRKREGR</sequence>
<comment type="caution">
    <text evidence="5">The sequence shown here is derived from an EMBL/GenBank/DDBJ whole genome shotgun (WGS) entry which is preliminary data.</text>
</comment>
<keyword evidence="4" id="KW-0804">Transcription</keyword>
<dbReference type="SUPFAM" id="SSF46785">
    <property type="entry name" value="Winged helix' DNA-binding domain"/>
    <property type="match status" value="1"/>
</dbReference>
<dbReference type="Gene3D" id="1.10.10.10">
    <property type="entry name" value="Winged helix-like DNA-binding domain superfamily/Winged helix DNA-binding domain"/>
    <property type="match status" value="1"/>
</dbReference>
<protein>
    <recommendedName>
        <fullName evidence="7">CopY family transcriptional regulator</fullName>
    </recommendedName>
</protein>
<dbReference type="InterPro" id="IPR005650">
    <property type="entry name" value="BlaI_family"/>
</dbReference>
<dbReference type="RefSeq" id="WP_284350076.1">
    <property type="nucleotide sequence ID" value="NZ_BRXS01000003.1"/>
</dbReference>
<dbReference type="InterPro" id="IPR036390">
    <property type="entry name" value="WH_DNA-bd_sf"/>
</dbReference>
<dbReference type="PIRSF" id="PIRSF019455">
    <property type="entry name" value="CopR_AtkY"/>
    <property type="match status" value="1"/>
</dbReference>
<dbReference type="GO" id="GO:0045892">
    <property type="term" value="P:negative regulation of DNA-templated transcription"/>
    <property type="evidence" value="ECO:0007669"/>
    <property type="project" value="InterPro"/>
</dbReference>
<keyword evidence="6" id="KW-1185">Reference proteome</keyword>
<comment type="similarity">
    <text evidence="1">Belongs to the BlaI transcriptional regulatory family.</text>
</comment>
<proteinExistence type="inferred from homology"/>
<keyword evidence="3" id="KW-0238">DNA-binding</keyword>
<keyword evidence="2" id="KW-0805">Transcription regulation</keyword>
<dbReference type="InterPro" id="IPR036388">
    <property type="entry name" value="WH-like_DNA-bd_sf"/>
</dbReference>
<evidence type="ECO:0000256" key="2">
    <source>
        <dbReference type="ARBA" id="ARBA00023015"/>
    </source>
</evidence>
<name>A0AA37Q9L8_9BACT</name>
<dbReference type="Pfam" id="PF03965">
    <property type="entry name" value="Penicillinase_R"/>
    <property type="match status" value="1"/>
</dbReference>
<evidence type="ECO:0000256" key="3">
    <source>
        <dbReference type="ARBA" id="ARBA00023125"/>
    </source>
</evidence>
<accession>A0AA37Q9L8</accession>
<organism evidence="5 6">
    <name type="scientific">Roseisolibacter agri</name>
    <dbReference type="NCBI Taxonomy" id="2014610"/>
    <lineage>
        <taxon>Bacteria</taxon>
        <taxon>Pseudomonadati</taxon>
        <taxon>Gemmatimonadota</taxon>
        <taxon>Gemmatimonadia</taxon>
        <taxon>Gemmatimonadales</taxon>
        <taxon>Gemmatimonadaceae</taxon>
        <taxon>Roseisolibacter</taxon>
    </lineage>
</organism>
<gene>
    <name evidence="5" type="ORF">rosag_21340</name>
</gene>
<reference evidence="5" key="1">
    <citation type="submission" date="2022-08" db="EMBL/GenBank/DDBJ databases">
        <title>Draft genome sequencing of Roseisolibacter agri AW1220.</title>
        <authorList>
            <person name="Tobiishi Y."/>
            <person name="Tonouchi A."/>
        </authorList>
    </citation>
    <scope>NUCLEOTIDE SEQUENCE</scope>
    <source>
        <strain evidence="5">AW1220</strain>
    </source>
</reference>
<evidence type="ECO:0000256" key="4">
    <source>
        <dbReference type="ARBA" id="ARBA00023163"/>
    </source>
</evidence>
<evidence type="ECO:0000313" key="5">
    <source>
        <dbReference type="EMBL" id="GLC25621.1"/>
    </source>
</evidence>